<feature type="transmembrane region" description="Helical" evidence="2">
    <location>
        <begin position="242"/>
        <end position="265"/>
    </location>
</feature>
<evidence type="ECO:0000313" key="5">
    <source>
        <dbReference type="Proteomes" id="UP000602087"/>
    </source>
</evidence>
<feature type="transmembrane region" description="Helical" evidence="2">
    <location>
        <begin position="88"/>
        <end position="106"/>
    </location>
</feature>
<evidence type="ECO:0000256" key="2">
    <source>
        <dbReference type="SAM" id="Phobius"/>
    </source>
</evidence>
<comment type="caution">
    <text evidence="4">The sequence shown here is derived from an EMBL/GenBank/DDBJ whole genome shotgun (WGS) entry which is preliminary data.</text>
</comment>
<organism evidence="4 5">
    <name type="scientific">Sanguibacter suaedae</name>
    <dbReference type="NCBI Taxonomy" id="2795737"/>
    <lineage>
        <taxon>Bacteria</taxon>
        <taxon>Bacillati</taxon>
        <taxon>Actinomycetota</taxon>
        <taxon>Actinomycetes</taxon>
        <taxon>Micrococcales</taxon>
        <taxon>Sanguibacteraceae</taxon>
        <taxon>Sanguibacter</taxon>
    </lineage>
</organism>
<sequence length="316" mass="32877">MWSDGEQSRPATRPATTTAHTGRGARRVGWFLRASCLVAALAGALGVVATWRFFVATLLGQQLDDLAFQGAEHGRTELWRLAEPVLDVVSVGFVVVGVSVAMGIALIRRRWPLAIQVAVLVLGANLTTQVLKKFVLDRPRLGFSDFGNSLPSGHTTVAASVSVALVLTLPRRGRAAAAILGAAYTAATGISTLVGQWHRPSDVIAGLCVVLFWGAAVSAFATSSTLDPVRNKPVHPTDGVSATRWVVTLLAVAAVATGAVAAWALARTADVIETGVATTHRTELIAYLGGACGVVAVTAVLVAVLLALRQAVADPR</sequence>
<gene>
    <name evidence="4" type="ORF">JAV76_13390</name>
</gene>
<dbReference type="SUPFAM" id="SSF48317">
    <property type="entry name" value="Acid phosphatase/Vanadium-dependent haloperoxidase"/>
    <property type="match status" value="1"/>
</dbReference>
<feature type="compositionally biased region" description="Low complexity" evidence="1">
    <location>
        <begin position="9"/>
        <end position="21"/>
    </location>
</feature>
<keyword evidence="2" id="KW-0472">Membrane</keyword>
<keyword evidence="2" id="KW-1133">Transmembrane helix</keyword>
<dbReference type="AlphaFoldDB" id="A0A934MAP8"/>
<feature type="transmembrane region" description="Helical" evidence="2">
    <location>
        <begin position="113"/>
        <end position="131"/>
    </location>
</feature>
<dbReference type="InterPro" id="IPR000326">
    <property type="entry name" value="PAP2/HPO"/>
</dbReference>
<feature type="transmembrane region" description="Helical" evidence="2">
    <location>
        <begin position="30"/>
        <end position="54"/>
    </location>
</feature>
<feature type="transmembrane region" description="Helical" evidence="2">
    <location>
        <begin position="285"/>
        <end position="308"/>
    </location>
</feature>
<name>A0A934MAP8_9MICO</name>
<feature type="transmembrane region" description="Helical" evidence="2">
    <location>
        <begin position="203"/>
        <end position="221"/>
    </location>
</feature>
<dbReference type="SMART" id="SM00014">
    <property type="entry name" value="acidPPc"/>
    <property type="match status" value="1"/>
</dbReference>
<dbReference type="Pfam" id="PF01569">
    <property type="entry name" value="PAP2"/>
    <property type="match status" value="1"/>
</dbReference>
<dbReference type="Proteomes" id="UP000602087">
    <property type="component" value="Unassembled WGS sequence"/>
</dbReference>
<evidence type="ECO:0000259" key="3">
    <source>
        <dbReference type="SMART" id="SM00014"/>
    </source>
</evidence>
<evidence type="ECO:0000256" key="1">
    <source>
        <dbReference type="SAM" id="MobiDB-lite"/>
    </source>
</evidence>
<dbReference type="InterPro" id="IPR036938">
    <property type="entry name" value="PAP2/HPO_sf"/>
</dbReference>
<keyword evidence="2" id="KW-0812">Transmembrane</keyword>
<feature type="region of interest" description="Disordered" evidence="1">
    <location>
        <begin position="1"/>
        <end position="21"/>
    </location>
</feature>
<dbReference type="EMBL" id="JAEINH010000013">
    <property type="protein sequence ID" value="MBI9116008.1"/>
    <property type="molecule type" value="Genomic_DNA"/>
</dbReference>
<keyword evidence="5" id="KW-1185">Reference proteome</keyword>
<protein>
    <submittedName>
        <fullName evidence="4">Phosphatase PAP2 family protein</fullName>
    </submittedName>
</protein>
<proteinExistence type="predicted"/>
<reference evidence="4" key="1">
    <citation type="submission" date="2020-12" db="EMBL/GenBank/DDBJ databases">
        <title>Sanguibacter suaedae sp. nov., isolated from Suaeda aralocaspica.</title>
        <authorList>
            <person name="Ma Q."/>
        </authorList>
    </citation>
    <scope>NUCLEOTIDE SEQUENCE</scope>
    <source>
        <strain evidence="4">YZGR15</strain>
    </source>
</reference>
<feature type="transmembrane region" description="Helical" evidence="2">
    <location>
        <begin position="176"/>
        <end position="197"/>
    </location>
</feature>
<accession>A0A934MAP8</accession>
<feature type="domain" description="Phosphatidic acid phosphatase type 2/haloperoxidase" evidence="3">
    <location>
        <begin position="113"/>
        <end position="218"/>
    </location>
</feature>
<evidence type="ECO:0000313" key="4">
    <source>
        <dbReference type="EMBL" id="MBI9116008.1"/>
    </source>
</evidence>
<dbReference type="Gene3D" id="1.20.144.10">
    <property type="entry name" value="Phosphatidic acid phosphatase type 2/haloperoxidase"/>
    <property type="match status" value="1"/>
</dbReference>